<dbReference type="GO" id="GO:0004527">
    <property type="term" value="F:exonuclease activity"/>
    <property type="evidence" value="ECO:0007669"/>
    <property type="project" value="UniProtKB-KW"/>
</dbReference>
<name>A0A6M3XZP8_9ZZZZ</name>
<gene>
    <name evidence="1" type="ORF">TM448B04416_0009</name>
</gene>
<keyword evidence="1" id="KW-0269">Exonuclease</keyword>
<organism evidence="1">
    <name type="scientific">viral metagenome</name>
    <dbReference type="NCBI Taxonomy" id="1070528"/>
    <lineage>
        <taxon>unclassified sequences</taxon>
        <taxon>metagenomes</taxon>
        <taxon>organismal metagenomes</taxon>
    </lineage>
</organism>
<keyword evidence="1" id="KW-0540">Nuclease</keyword>
<reference evidence="1" key="1">
    <citation type="submission" date="2020-03" db="EMBL/GenBank/DDBJ databases">
        <title>The deep terrestrial virosphere.</title>
        <authorList>
            <person name="Holmfeldt K."/>
            <person name="Nilsson E."/>
            <person name="Simone D."/>
            <person name="Lopez-Fernandez M."/>
            <person name="Wu X."/>
            <person name="de Brujin I."/>
            <person name="Lundin D."/>
            <person name="Andersson A."/>
            <person name="Bertilsson S."/>
            <person name="Dopson M."/>
        </authorList>
    </citation>
    <scope>NUCLEOTIDE SEQUENCE</scope>
    <source>
        <strain evidence="1">TM448B04416</strain>
    </source>
</reference>
<protein>
    <submittedName>
        <fullName evidence="1">Putative DNA repair exonuclease</fullName>
    </submittedName>
</protein>
<keyword evidence="1" id="KW-0378">Hydrolase</keyword>
<proteinExistence type="predicted"/>
<dbReference type="AlphaFoldDB" id="A0A6M3XZP8"/>
<evidence type="ECO:0000313" key="1">
    <source>
        <dbReference type="EMBL" id="QJI03293.1"/>
    </source>
</evidence>
<sequence>MIKQDVKIIKAALTEHDHIYLVPLSDFHWDEPQSDHDGIKGYVDWIKNHKNAYTILNGDLLTLLGVRRGYGDLYEKGEPAGMIELMSPDLAEQQMTDLLKPIAERILAICSGGHELNNMYSVCGTDITYRICRNLGIERLYARDGGVLLMKTKPLTKNDDLFFSAVFTHGWGGARTRGSKLRKAEYLAEAFETDMVIISHDHTQNVTRRNTLNIPSWDSDRVGVHRTMLISTGAFRGYSGYPFRAGYQPSDLGTPRVRIGKKVEDGVAKKDIHASI</sequence>
<accession>A0A6M3XZP8</accession>
<dbReference type="EMBL" id="MT145075">
    <property type="protein sequence ID" value="QJI03293.1"/>
    <property type="molecule type" value="Genomic_DNA"/>
</dbReference>